<accession>A0A0A8YJ51</accession>
<name>A0A0A8YJ51_ARUDO</name>
<sequence length="35" mass="3988">MPEDNMAIVNALCLEYFLTVSRLRGSCLCPLKWSL</sequence>
<dbReference type="AlphaFoldDB" id="A0A0A8YJ51"/>
<organism evidence="1">
    <name type="scientific">Arundo donax</name>
    <name type="common">Giant reed</name>
    <name type="synonym">Donax arundinaceus</name>
    <dbReference type="NCBI Taxonomy" id="35708"/>
    <lineage>
        <taxon>Eukaryota</taxon>
        <taxon>Viridiplantae</taxon>
        <taxon>Streptophyta</taxon>
        <taxon>Embryophyta</taxon>
        <taxon>Tracheophyta</taxon>
        <taxon>Spermatophyta</taxon>
        <taxon>Magnoliopsida</taxon>
        <taxon>Liliopsida</taxon>
        <taxon>Poales</taxon>
        <taxon>Poaceae</taxon>
        <taxon>PACMAD clade</taxon>
        <taxon>Arundinoideae</taxon>
        <taxon>Arundineae</taxon>
        <taxon>Arundo</taxon>
    </lineage>
</organism>
<reference evidence="1" key="2">
    <citation type="journal article" date="2015" name="Data Brief">
        <title>Shoot transcriptome of the giant reed, Arundo donax.</title>
        <authorList>
            <person name="Barrero R.A."/>
            <person name="Guerrero F.D."/>
            <person name="Moolhuijzen P."/>
            <person name="Goolsby J.A."/>
            <person name="Tidwell J."/>
            <person name="Bellgard S.E."/>
            <person name="Bellgard M.I."/>
        </authorList>
    </citation>
    <scope>NUCLEOTIDE SEQUENCE</scope>
    <source>
        <tissue evidence="1">Shoot tissue taken approximately 20 cm above the soil surface</tissue>
    </source>
</reference>
<dbReference type="EMBL" id="GBRH01271839">
    <property type="protein sequence ID" value="JAD26056.1"/>
    <property type="molecule type" value="Transcribed_RNA"/>
</dbReference>
<proteinExistence type="predicted"/>
<protein>
    <submittedName>
        <fullName evidence="1">Uncharacterized protein</fullName>
    </submittedName>
</protein>
<evidence type="ECO:0000313" key="1">
    <source>
        <dbReference type="EMBL" id="JAD26056.1"/>
    </source>
</evidence>
<reference evidence="1" key="1">
    <citation type="submission" date="2014-09" db="EMBL/GenBank/DDBJ databases">
        <authorList>
            <person name="Magalhaes I.L.F."/>
            <person name="Oliveira U."/>
            <person name="Santos F.R."/>
            <person name="Vidigal T.H.D.A."/>
            <person name="Brescovit A.D."/>
            <person name="Santos A.J."/>
        </authorList>
    </citation>
    <scope>NUCLEOTIDE SEQUENCE</scope>
    <source>
        <tissue evidence="1">Shoot tissue taken approximately 20 cm above the soil surface</tissue>
    </source>
</reference>